<keyword evidence="2" id="KW-0238">DNA-binding</keyword>
<gene>
    <name evidence="5" type="ORF">NONO_c37980</name>
</gene>
<dbReference type="CDD" id="cd07377">
    <property type="entry name" value="WHTH_GntR"/>
    <property type="match status" value="1"/>
</dbReference>
<keyword evidence="1" id="KW-0805">Transcription regulation</keyword>
<evidence type="ECO:0000256" key="3">
    <source>
        <dbReference type="ARBA" id="ARBA00023163"/>
    </source>
</evidence>
<dbReference type="EMBL" id="CP006850">
    <property type="protein sequence ID" value="AHH18582.1"/>
    <property type="molecule type" value="Genomic_DNA"/>
</dbReference>
<dbReference type="Gene3D" id="1.20.120.530">
    <property type="entry name" value="GntR ligand-binding domain-like"/>
    <property type="match status" value="1"/>
</dbReference>
<dbReference type="STRING" id="1415166.NONO_c37980"/>
<protein>
    <submittedName>
        <fullName evidence="5">Putative transcriptional regulator, GntR family</fullName>
    </submittedName>
</protein>
<evidence type="ECO:0000313" key="5">
    <source>
        <dbReference type="EMBL" id="AHH18582.1"/>
    </source>
</evidence>
<evidence type="ECO:0000256" key="1">
    <source>
        <dbReference type="ARBA" id="ARBA00023015"/>
    </source>
</evidence>
<dbReference type="PATRIC" id="fig|1415166.3.peg.3896"/>
<dbReference type="GO" id="GO:0003700">
    <property type="term" value="F:DNA-binding transcription factor activity"/>
    <property type="evidence" value="ECO:0007669"/>
    <property type="project" value="InterPro"/>
</dbReference>
<dbReference type="InterPro" id="IPR000524">
    <property type="entry name" value="Tscrpt_reg_HTH_GntR"/>
</dbReference>
<dbReference type="InterPro" id="IPR008920">
    <property type="entry name" value="TF_FadR/GntR_C"/>
</dbReference>
<proteinExistence type="predicted"/>
<keyword evidence="6" id="KW-1185">Reference proteome</keyword>
<name>W5TH96_9NOCA</name>
<dbReference type="KEGG" id="nno:NONO_c37980"/>
<dbReference type="RefSeq" id="WP_148306893.1">
    <property type="nucleotide sequence ID" value="NZ_CP006850.1"/>
</dbReference>
<dbReference type="PRINTS" id="PR00033">
    <property type="entry name" value="HTHASNC"/>
</dbReference>
<dbReference type="Pfam" id="PF07729">
    <property type="entry name" value="FCD"/>
    <property type="match status" value="1"/>
</dbReference>
<organism evidence="5 6">
    <name type="scientific">Nocardia nova SH22a</name>
    <dbReference type="NCBI Taxonomy" id="1415166"/>
    <lineage>
        <taxon>Bacteria</taxon>
        <taxon>Bacillati</taxon>
        <taxon>Actinomycetota</taxon>
        <taxon>Actinomycetes</taxon>
        <taxon>Mycobacteriales</taxon>
        <taxon>Nocardiaceae</taxon>
        <taxon>Nocardia</taxon>
    </lineage>
</organism>
<feature type="domain" description="HTH gntR-type" evidence="4">
    <location>
        <begin position="25"/>
        <end position="92"/>
    </location>
</feature>
<dbReference type="SUPFAM" id="SSF48008">
    <property type="entry name" value="GntR ligand-binding domain-like"/>
    <property type="match status" value="1"/>
</dbReference>
<dbReference type="eggNOG" id="COG1802">
    <property type="taxonomic scope" value="Bacteria"/>
</dbReference>
<dbReference type="AlphaFoldDB" id="W5TH96"/>
<dbReference type="SUPFAM" id="SSF46785">
    <property type="entry name" value="Winged helix' DNA-binding domain"/>
    <property type="match status" value="1"/>
</dbReference>
<reference evidence="5 6" key="1">
    <citation type="journal article" date="2014" name="Appl. Environ. Microbiol.">
        <title>Insights into the Microbial Degradation of Rubber and Gutta-Percha by Analysis of the Complete Genome of Nocardia nova SH22a.</title>
        <authorList>
            <person name="Luo Q."/>
            <person name="Hiessl S."/>
            <person name="Poehlein A."/>
            <person name="Daniel R."/>
            <person name="Steinbuchel A."/>
        </authorList>
    </citation>
    <scope>NUCLEOTIDE SEQUENCE [LARGE SCALE GENOMIC DNA]</scope>
    <source>
        <strain evidence="5">SH22a</strain>
    </source>
</reference>
<dbReference type="PROSITE" id="PS50949">
    <property type="entry name" value="HTH_GNTR"/>
    <property type="match status" value="1"/>
</dbReference>
<dbReference type="HOGENOM" id="CLU_017584_5_4_11"/>
<sequence>MTTEPTAPTPSTAPRTRLRPVVSADSAVDRVTAEIRRGVLNGSLAPGSKFSIAELSTELGVSHIPVREALRRLEAQGLVTLRRGRSAQVSPLDREEFRSIYRLRKLIEPDLAARACPQLTGDDLDTAAHLLKEYIDSSRDSDELWELHQQFHLTLLRPALTGWDMRILDQLWHASDRYTRVVYETYNVDADERHRREIAHRILIDAARTGSPSELRNAVAEHLAEHELTCLEWMAALNSSRAADGR</sequence>
<dbReference type="Gene3D" id="1.10.10.10">
    <property type="entry name" value="Winged helix-like DNA-binding domain superfamily/Winged helix DNA-binding domain"/>
    <property type="match status" value="1"/>
</dbReference>
<dbReference type="SMART" id="SM00345">
    <property type="entry name" value="HTH_GNTR"/>
    <property type="match status" value="1"/>
</dbReference>
<dbReference type="PANTHER" id="PTHR43537">
    <property type="entry name" value="TRANSCRIPTIONAL REGULATOR, GNTR FAMILY"/>
    <property type="match status" value="1"/>
</dbReference>
<evidence type="ECO:0000256" key="2">
    <source>
        <dbReference type="ARBA" id="ARBA00023125"/>
    </source>
</evidence>
<dbReference type="Proteomes" id="UP000019150">
    <property type="component" value="Chromosome"/>
</dbReference>
<dbReference type="GO" id="GO:0043565">
    <property type="term" value="F:sequence-specific DNA binding"/>
    <property type="evidence" value="ECO:0007669"/>
    <property type="project" value="InterPro"/>
</dbReference>
<dbReference type="Pfam" id="PF00392">
    <property type="entry name" value="GntR"/>
    <property type="match status" value="1"/>
</dbReference>
<dbReference type="OrthoDB" id="9816161at2"/>
<evidence type="ECO:0000313" key="6">
    <source>
        <dbReference type="Proteomes" id="UP000019150"/>
    </source>
</evidence>
<evidence type="ECO:0000259" key="4">
    <source>
        <dbReference type="PROSITE" id="PS50949"/>
    </source>
</evidence>
<dbReference type="InterPro" id="IPR036390">
    <property type="entry name" value="WH_DNA-bd_sf"/>
</dbReference>
<keyword evidence="3" id="KW-0804">Transcription</keyword>
<dbReference type="InterPro" id="IPR036388">
    <property type="entry name" value="WH-like_DNA-bd_sf"/>
</dbReference>
<dbReference type="PANTHER" id="PTHR43537:SF24">
    <property type="entry name" value="GLUCONATE OPERON TRANSCRIPTIONAL REPRESSOR"/>
    <property type="match status" value="1"/>
</dbReference>
<accession>W5TH96</accession>
<dbReference type="InterPro" id="IPR000485">
    <property type="entry name" value="AsnC-type_HTH_dom"/>
</dbReference>
<dbReference type="SMART" id="SM00895">
    <property type="entry name" value="FCD"/>
    <property type="match status" value="1"/>
</dbReference>
<dbReference type="InterPro" id="IPR011711">
    <property type="entry name" value="GntR_C"/>
</dbReference>